<name>A0A540KCJ0_MALBA</name>
<feature type="region of interest" description="Disordered" evidence="1">
    <location>
        <begin position="68"/>
        <end position="101"/>
    </location>
</feature>
<accession>A0A540KCJ0</accession>
<evidence type="ECO:0000256" key="1">
    <source>
        <dbReference type="SAM" id="MobiDB-lite"/>
    </source>
</evidence>
<evidence type="ECO:0000313" key="3">
    <source>
        <dbReference type="Proteomes" id="UP000315295"/>
    </source>
</evidence>
<keyword evidence="3" id="KW-1185">Reference proteome</keyword>
<comment type="caution">
    <text evidence="2">The sequence shown here is derived from an EMBL/GenBank/DDBJ whole genome shotgun (WGS) entry which is preliminary data.</text>
</comment>
<reference evidence="2 3" key="1">
    <citation type="journal article" date="2019" name="G3 (Bethesda)">
        <title>Sequencing of a Wild Apple (Malus baccata) Genome Unravels the Differences Between Cultivated and Wild Apple Species Regarding Disease Resistance and Cold Tolerance.</title>
        <authorList>
            <person name="Chen X."/>
        </authorList>
    </citation>
    <scope>NUCLEOTIDE SEQUENCE [LARGE SCALE GENOMIC DNA]</scope>
    <source>
        <strain evidence="3">cv. Shandingzi</strain>
        <tissue evidence="2">Leaves</tissue>
    </source>
</reference>
<dbReference type="EMBL" id="VIEB01001472">
    <property type="protein sequence ID" value="TQD71943.1"/>
    <property type="molecule type" value="Genomic_DNA"/>
</dbReference>
<organism evidence="2 3">
    <name type="scientific">Malus baccata</name>
    <name type="common">Siberian crab apple</name>
    <name type="synonym">Pyrus baccata</name>
    <dbReference type="NCBI Taxonomy" id="106549"/>
    <lineage>
        <taxon>Eukaryota</taxon>
        <taxon>Viridiplantae</taxon>
        <taxon>Streptophyta</taxon>
        <taxon>Embryophyta</taxon>
        <taxon>Tracheophyta</taxon>
        <taxon>Spermatophyta</taxon>
        <taxon>Magnoliopsida</taxon>
        <taxon>eudicotyledons</taxon>
        <taxon>Gunneridae</taxon>
        <taxon>Pentapetalae</taxon>
        <taxon>rosids</taxon>
        <taxon>fabids</taxon>
        <taxon>Rosales</taxon>
        <taxon>Rosaceae</taxon>
        <taxon>Amygdaloideae</taxon>
        <taxon>Maleae</taxon>
        <taxon>Malus</taxon>
    </lineage>
</organism>
<protein>
    <submittedName>
        <fullName evidence="2">Uncharacterized protein</fullName>
    </submittedName>
</protein>
<feature type="region of interest" description="Disordered" evidence="1">
    <location>
        <begin position="1"/>
        <end position="35"/>
    </location>
</feature>
<dbReference type="AlphaFoldDB" id="A0A540KCJ0"/>
<sequence length="101" mass="10794">MLNLISNRRTASKVSQTPSPVGSVATTSPLDMGTTGVPLVTPFDPTLSMAHVSLTSSMMHLVLSARRTHQRPWSSEEAEQSGEASSVYGNGSHTARFIKSH</sequence>
<feature type="compositionally biased region" description="Polar residues" evidence="1">
    <location>
        <begin position="1"/>
        <end position="29"/>
    </location>
</feature>
<gene>
    <name evidence="2" type="ORF">C1H46_042520</name>
</gene>
<proteinExistence type="predicted"/>
<evidence type="ECO:0000313" key="2">
    <source>
        <dbReference type="EMBL" id="TQD71943.1"/>
    </source>
</evidence>
<dbReference type="Proteomes" id="UP000315295">
    <property type="component" value="Unassembled WGS sequence"/>
</dbReference>